<evidence type="ECO:0000256" key="1">
    <source>
        <dbReference type="ARBA" id="ARBA00004141"/>
    </source>
</evidence>
<dbReference type="PANTHER" id="PTHR10783:SF103">
    <property type="entry name" value="SOLUTE CARRIER FAMILY 53 MEMBER 1"/>
    <property type="match status" value="1"/>
</dbReference>
<dbReference type="GO" id="GO:0005886">
    <property type="term" value="C:plasma membrane"/>
    <property type="evidence" value="ECO:0007669"/>
    <property type="project" value="TreeGrafter"/>
</dbReference>
<comment type="subcellular location">
    <subcellularLocation>
        <location evidence="1">Membrane</location>
        <topology evidence="1">Multi-pass membrane protein</topology>
    </subcellularLocation>
</comment>
<dbReference type="Pfam" id="PF03124">
    <property type="entry name" value="EXS"/>
    <property type="match status" value="1"/>
</dbReference>
<feature type="domain" description="EXS" evidence="9">
    <location>
        <begin position="579"/>
        <end position="784"/>
    </location>
</feature>
<comment type="similarity">
    <text evidence="2">Belongs to the SYG1 (TC 2.A.94) family.</text>
</comment>
<evidence type="ECO:0000313" key="11">
    <source>
        <dbReference type="EMBL" id="MDE45383.1"/>
    </source>
</evidence>
<feature type="region of interest" description="Disordered" evidence="7">
    <location>
        <begin position="118"/>
        <end position="139"/>
    </location>
</feature>
<feature type="transmembrane region" description="Helical" evidence="8">
    <location>
        <begin position="418"/>
        <end position="439"/>
    </location>
</feature>
<dbReference type="PANTHER" id="PTHR10783">
    <property type="entry name" value="XENOTROPIC AND POLYTROPIC RETROVIRUS RECEPTOR 1-RELATED"/>
    <property type="match status" value="1"/>
</dbReference>
<evidence type="ECO:0000259" key="9">
    <source>
        <dbReference type="PROSITE" id="PS51380"/>
    </source>
</evidence>
<dbReference type="InterPro" id="IPR004342">
    <property type="entry name" value="EXS_C"/>
</dbReference>
<dbReference type="GO" id="GO:0006817">
    <property type="term" value="P:phosphate ion transport"/>
    <property type="evidence" value="ECO:0007669"/>
    <property type="project" value="TreeGrafter"/>
</dbReference>
<dbReference type="PROSITE" id="PS51380">
    <property type="entry name" value="EXS"/>
    <property type="match status" value="1"/>
</dbReference>
<evidence type="ECO:0000256" key="2">
    <source>
        <dbReference type="ARBA" id="ARBA00009665"/>
    </source>
</evidence>
<dbReference type="GO" id="GO:0000822">
    <property type="term" value="F:inositol hexakisphosphate binding"/>
    <property type="evidence" value="ECO:0007669"/>
    <property type="project" value="TreeGrafter"/>
</dbReference>
<dbReference type="InterPro" id="IPR004331">
    <property type="entry name" value="SPX_dom"/>
</dbReference>
<dbReference type="Pfam" id="PF03105">
    <property type="entry name" value="SPX"/>
    <property type="match status" value="1"/>
</dbReference>
<feature type="coiled-coil region" evidence="6">
    <location>
        <begin position="70"/>
        <end position="97"/>
    </location>
</feature>
<organism evidence="11">
    <name type="scientific">Aceria tosichella</name>
    <name type="common">wheat curl mite</name>
    <dbReference type="NCBI Taxonomy" id="561515"/>
    <lineage>
        <taxon>Eukaryota</taxon>
        <taxon>Metazoa</taxon>
        <taxon>Ecdysozoa</taxon>
        <taxon>Arthropoda</taxon>
        <taxon>Chelicerata</taxon>
        <taxon>Arachnida</taxon>
        <taxon>Acari</taxon>
        <taxon>Acariformes</taxon>
        <taxon>Trombidiformes</taxon>
        <taxon>Prostigmata</taxon>
        <taxon>Eupodina</taxon>
        <taxon>Eriophyoidea</taxon>
        <taxon>Eriophyidae</taxon>
        <taxon>Eriophyinae</taxon>
        <taxon>Aceriini</taxon>
        <taxon>Aceria</taxon>
    </lineage>
</organism>
<gene>
    <name evidence="11" type="primary">xpr1_0</name>
    <name evidence="11" type="ORF">g.9975</name>
</gene>
<evidence type="ECO:0000256" key="6">
    <source>
        <dbReference type="SAM" id="Coils"/>
    </source>
</evidence>
<keyword evidence="4 8" id="KW-1133">Transmembrane helix</keyword>
<feature type="transmembrane region" description="Helical" evidence="8">
    <location>
        <begin position="385"/>
        <end position="406"/>
    </location>
</feature>
<keyword evidence="5 8" id="KW-0472">Membrane</keyword>
<feature type="region of interest" description="Disordered" evidence="7">
    <location>
        <begin position="172"/>
        <end position="240"/>
    </location>
</feature>
<keyword evidence="3 8" id="KW-0812">Transmembrane</keyword>
<feature type="compositionally biased region" description="Low complexity" evidence="7">
    <location>
        <begin position="222"/>
        <end position="235"/>
    </location>
</feature>
<evidence type="ECO:0000256" key="7">
    <source>
        <dbReference type="SAM" id="MobiDB-lite"/>
    </source>
</evidence>
<keyword evidence="6" id="KW-0175">Coiled coil</keyword>
<feature type="domain" description="SPX" evidence="10">
    <location>
        <begin position="1"/>
        <end position="327"/>
    </location>
</feature>
<sequence>MKFAEHLLAHITPEWRRQYIVYEDMKTMLYEAVENLPSIEMADPAEIERLVRAFDENFFAFCEKELFKINVFYEEKLAEAKRKFDTLRKEMDTLALESQNQGKRRSVLSPLQRLISNAGLDDSGQPRYQPQEPPDPKTPLAALAASELGVRSQIRSRASAVTINRLPSISNALTNQTNRRHSLAAWQGGQQAKSSMKQQQQQHHHHVVPITKPRPDNKPAKQQQQQPEQQQQQQPTAKTALASCIRPATNGGAPTSNPSYPNYGTIFDTTNGIDKRKLDDLKLAFSEFYLSLVLLQNYQRLNFTGFRKIFKKHDKLLGNDEGNRWHHAHVENAFFHTNKDVDKLIEDTENIVTFQLESGDRQKAMKRLRVPPLNDTPQPWTAFRVGFALGALVVLAVAVALTGVFQQTGDDWRIVFRLYRSSLFIIVFIFLVGINIYGWRARGVNHVLIFELDPRDHLSGQDLLEISFSFGVLWCLSVLLFLWSGPIGIPPLINPIILNLIMLIYLLNPTKTFHYSARIWLICCIARIVSAPLHRVRFCDFWLADQLNSLVPILLDIEYTSCFYLTSSDLYGNVDRCVVREPRDLLMRSIVACLPAWWRFAQCVRRYFDEGRRANPHLLNAGKYSTVWLVVIFSTLTEHFQEPGLSSSTQNPFFICWICSLILSSFYTYIWDIRMDWGLLDPKAPPEYKFLREELVYPVKWYYVSIFQDLVMRFGWTVNLSLTEIASIPPDIITLVLAPCEIIRRFIWNFYRLENEHLNNCGEFRAVRDISISGQNIDLSALNRILKIMDEPDGLSAYRSRMKQQLITAKKKAMVNEGTDPSVVMVI</sequence>
<dbReference type="CDD" id="cd14477">
    <property type="entry name" value="SPX_XPR1_like"/>
    <property type="match status" value="1"/>
</dbReference>
<proteinExistence type="inferred from homology"/>
<evidence type="ECO:0000256" key="5">
    <source>
        <dbReference type="ARBA" id="ARBA00023136"/>
    </source>
</evidence>
<dbReference type="GO" id="GO:0016036">
    <property type="term" value="P:cellular response to phosphate starvation"/>
    <property type="evidence" value="ECO:0007669"/>
    <property type="project" value="TreeGrafter"/>
</dbReference>
<feature type="compositionally biased region" description="Polar residues" evidence="7">
    <location>
        <begin position="188"/>
        <end position="197"/>
    </location>
</feature>
<dbReference type="GO" id="GO:0005794">
    <property type="term" value="C:Golgi apparatus"/>
    <property type="evidence" value="ECO:0007669"/>
    <property type="project" value="TreeGrafter"/>
</dbReference>
<feature type="transmembrane region" description="Helical" evidence="8">
    <location>
        <begin position="489"/>
        <end position="507"/>
    </location>
</feature>
<evidence type="ECO:0000256" key="4">
    <source>
        <dbReference type="ARBA" id="ARBA00022989"/>
    </source>
</evidence>
<reference evidence="11" key="1">
    <citation type="submission" date="2018-10" db="EMBL/GenBank/DDBJ databases">
        <title>Transcriptome assembly of Aceria tosichella (Wheat curl mite) Type 2.</title>
        <authorList>
            <person name="Scully E.D."/>
            <person name="Geib S.M."/>
            <person name="Palmer N.A."/>
            <person name="Gupta A.K."/>
            <person name="Sarath G."/>
            <person name="Tatineni S."/>
        </authorList>
    </citation>
    <scope>NUCLEOTIDE SEQUENCE</scope>
    <source>
        <strain evidence="11">LincolnNE</strain>
    </source>
</reference>
<protein>
    <submittedName>
        <fullName evidence="11">Xenotropic and polytropic retrovirus receptor 1</fullName>
    </submittedName>
</protein>
<name>A0A6G1S608_9ACAR</name>
<evidence type="ECO:0000259" key="10">
    <source>
        <dbReference type="PROSITE" id="PS51382"/>
    </source>
</evidence>
<dbReference type="AlphaFoldDB" id="A0A6G1S608"/>
<accession>A0A6G1S608</accession>
<keyword evidence="11" id="KW-0675">Receptor</keyword>
<feature type="transmembrane region" description="Helical" evidence="8">
    <location>
        <begin position="652"/>
        <end position="670"/>
    </location>
</feature>
<evidence type="ECO:0000256" key="3">
    <source>
        <dbReference type="ARBA" id="ARBA00022692"/>
    </source>
</evidence>
<dbReference type="EMBL" id="GGYP01000612">
    <property type="protein sequence ID" value="MDE45383.1"/>
    <property type="molecule type" value="Transcribed_RNA"/>
</dbReference>
<dbReference type="PROSITE" id="PS51382">
    <property type="entry name" value="SPX"/>
    <property type="match status" value="1"/>
</dbReference>
<evidence type="ECO:0000256" key="8">
    <source>
        <dbReference type="SAM" id="Phobius"/>
    </source>
</evidence>